<reference evidence="12" key="1">
    <citation type="submission" date="2021-12" db="EMBL/GenBank/DDBJ databases">
        <title>Enterovibrio ZSDZ35 sp. nov. and Enterovibrio ZSDZ42 sp. nov., isolated from coastal seawater in Qingdao.</title>
        <authorList>
            <person name="Zhang P."/>
        </authorList>
    </citation>
    <scope>NUCLEOTIDE SEQUENCE</scope>
    <source>
        <strain evidence="12">ZSDZ42</strain>
    </source>
</reference>
<evidence type="ECO:0000256" key="6">
    <source>
        <dbReference type="ARBA" id="ARBA00022842"/>
    </source>
</evidence>
<evidence type="ECO:0000256" key="10">
    <source>
        <dbReference type="RuleBase" id="RU003812"/>
    </source>
</evidence>
<feature type="binding site" description="in other chain" evidence="8">
    <location>
        <begin position="266"/>
        <end position="267"/>
    </location>
    <ligand>
        <name>deamido-NAD(+)</name>
        <dbReference type="ChEBI" id="CHEBI:58437"/>
        <note>ligand shared between two neighboring subunits</note>
    </ligand>
</feature>
<feature type="binding site" evidence="8">
    <location>
        <position position="171"/>
    </location>
    <ligand>
        <name>Mg(2+)</name>
        <dbReference type="ChEBI" id="CHEBI:18420"/>
    </ligand>
</feature>
<dbReference type="EMBL" id="JAJUBC010000003">
    <property type="protein sequence ID" value="MDD1792271.1"/>
    <property type="molecule type" value="Genomic_DNA"/>
</dbReference>
<dbReference type="CDD" id="cd00553">
    <property type="entry name" value="NAD_synthase"/>
    <property type="match status" value="1"/>
</dbReference>
<sequence length="278" mass="30417">MEQAIRAEMRVLPTIDPAFEAQRRINFIKKRLIDSRTRSLVLGISGGVDSSTCGRLAQLAVDQLNQETGTEDYQFIAVRLPYGVQKDEDEAQLALSFIAPSHSVSVNIKDGVDGIHSATLSALEGTGLTPTDSAKLDFVKGNVKARARMVAQYEIAGLVGGLVLGTDHSAENITGFYTKFGDGACDLAPLFGLSKRQVRQLADHLGAPEILVVKTPTADLEELDPQKADEDALELTYDEIDDFLEGKPVPDRVTNRLVHIYTVTQHKRQPIPTIYDDE</sequence>
<comment type="catalytic activity">
    <reaction evidence="8 10">
        <text>deamido-NAD(+) + NH4(+) + ATP = AMP + diphosphate + NAD(+) + H(+)</text>
        <dbReference type="Rhea" id="RHEA:21188"/>
        <dbReference type="ChEBI" id="CHEBI:15378"/>
        <dbReference type="ChEBI" id="CHEBI:28938"/>
        <dbReference type="ChEBI" id="CHEBI:30616"/>
        <dbReference type="ChEBI" id="CHEBI:33019"/>
        <dbReference type="ChEBI" id="CHEBI:57540"/>
        <dbReference type="ChEBI" id="CHEBI:58437"/>
        <dbReference type="ChEBI" id="CHEBI:456215"/>
        <dbReference type="EC" id="6.3.1.5"/>
    </reaction>
</comment>
<dbReference type="InterPro" id="IPR022310">
    <property type="entry name" value="NAD/GMP_synthase"/>
</dbReference>
<evidence type="ECO:0000256" key="8">
    <source>
        <dbReference type="HAMAP-Rule" id="MF_00193"/>
    </source>
</evidence>
<keyword evidence="13" id="KW-1185">Reference proteome</keyword>
<evidence type="ECO:0000256" key="7">
    <source>
        <dbReference type="ARBA" id="ARBA00023027"/>
    </source>
</evidence>
<keyword evidence="7 8" id="KW-0520">NAD</keyword>
<comment type="similarity">
    <text evidence="1 8 9">Belongs to the NAD synthetase family.</text>
</comment>
<name>A0ABT5QW69_9GAMM</name>
<dbReference type="EC" id="6.3.1.5" evidence="8 10"/>
<keyword evidence="4 8" id="KW-0547">Nucleotide-binding</keyword>
<dbReference type="PANTHER" id="PTHR23090:SF7">
    <property type="entry name" value="NH(3)-DEPENDENT NAD(+) SYNTHETASE"/>
    <property type="match status" value="1"/>
</dbReference>
<keyword evidence="5 8" id="KW-0067">ATP-binding</keyword>
<feature type="binding site" description="in other chain" evidence="8">
    <location>
        <position position="179"/>
    </location>
    <ligand>
        <name>deamido-NAD(+)</name>
        <dbReference type="ChEBI" id="CHEBI:58437"/>
        <note>ligand shared between two neighboring subunits</note>
    </ligand>
</feature>
<dbReference type="Proteomes" id="UP001149400">
    <property type="component" value="Unassembled WGS sequence"/>
</dbReference>
<dbReference type="RefSeq" id="WP_274163184.1">
    <property type="nucleotide sequence ID" value="NZ_JAJUBC010000003.1"/>
</dbReference>
<dbReference type="GO" id="GO:0008795">
    <property type="term" value="F:NAD+ synthase activity"/>
    <property type="evidence" value="ECO:0007669"/>
    <property type="project" value="UniProtKB-EC"/>
</dbReference>
<evidence type="ECO:0000256" key="4">
    <source>
        <dbReference type="ARBA" id="ARBA00022741"/>
    </source>
</evidence>
<evidence type="ECO:0000256" key="9">
    <source>
        <dbReference type="RuleBase" id="RU003811"/>
    </source>
</evidence>
<keyword evidence="6 8" id="KW-0460">Magnesium</keyword>
<dbReference type="Gene3D" id="3.40.50.620">
    <property type="entry name" value="HUPs"/>
    <property type="match status" value="1"/>
</dbReference>
<gene>
    <name evidence="8 12" type="primary">nadE</name>
    <name evidence="12" type="ORF">LRP50_03925</name>
</gene>
<keyword evidence="2 8" id="KW-0436">Ligase</keyword>
<evidence type="ECO:0000256" key="2">
    <source>
        <dbReference type="ARBA" id="ARBA00022598"/>
    </source>
</evidence>
<dbReference type="SUPFAM" id="SSF52402">
    <property type="entry name" value="Adenine nucleotide alpha hydrolases-like"/>
    <property type="match status" value="1"/>
</dbReference>
<dbReference type="HAMAP" id="MF_00193">
    <property type="entry name" value="NadE_ammonia_dep"/>
    <property type="match status" value="1"/>
</dbReference>
<comment type="function">
    <text evidence="8">Catalyzes the ATP-dependent amidation of deamido-NAD to form NAD. Uses ammonia as a nitrogen source.</text>
</comment>
<feature type="binding site" evidence="8">
    <location>
        <begin position="43"/>
        <end position="50"/>
    </location>
    <ligand>
        <name>ATP</name>
        <dbReference type="ChEBI" id="CHEBI:30616"/>
    </ligand>
</feature>
<evidence type="ECO:0000313" key="13">
    <source>
        <dbReference type="Proteomes" id="UP001149400"/>
    </source>
</evidence>
<feature type="domain" description="NAD/GMP synthase" evidence="11">
    <location>
        <begin position="22"/>
        <end position="270"/>
    </location>
</feature>
<dbReference type="PANTHER" id="PTHR23090">
    <property type="entry name" value="NH 3 /GLUTAMINE-DEPENDENT NAD + SYNTHETASE"/>
    <property type="match status" value="1"/>
</dbReference>
<dbReference type="NCBIfam" id="TIGR00552">
    <property type="entry name" value="nadE"/>
    <property type="match status" value="1"/>
</dbReference>
<accession>A0ABT5QW69</accession>
<feature type="binding site" evidence="8">
    <location>
        <position position="49"/>
    </location>
    <ligand>
        <name>Mg(2+)</name>
        <dbReference type="ChEBI" id="CHEBI:18420"/>
    </ligand>
</feature>
<keyword evidence="3 8" id="KW-0479">Metal-binding</keyword>
<evidence type="ECO:0000256" key="5">
    <source>
        <dbReference type="ARBA" id="ARBA00022840"/>
    </source>
</evidence>
<protein>
    <recommendedName>
        <fullName evidence="8 10">NH(3)-dependent NAD(+) synthetase</fullName>
        <ecNumber evidence="8 10">6.3.1.5</ecNumber>
    </recommendedName>
</protein>
<dbReference type="InterPro" id="IPR003694">
    <property type="entry name" value="NAD_synthase"/>
</dbReference>
<evidence type="ECO:0000256" key="1">
    <source>
        <dbReference type="ARBA" id="ARBA00005859"/>
    </source>
</evidence>
<evidence type="ECO:0000256" key="3">
    <source>
        <dbReference type="ARBA" id="ARBA00022723"/>
    </source>
</evidence>
<feature type="binding site" description="in other chain" evidence="8">
    <location>
        <position position="146"/>
    </location>
    <ligand>
        <name>deamido-NAD(+)</name>
        <dbReference type="ChEBI" id="CHEBI:58437"/>
        <note>ligand shared between two neighboring subunits</note>
    </ligand>
</feature>
<feature type="binding site" evidence="8">
    <location>
        <position position="195"/>
    </location>
    <ligand>
        <name>ATP</name>
        <dbReference type="ChEBI" id="CHEBI:30616"/>
    </ligand>
</feature>
<feature type="binding site" evidence="8">
    <location>
        <position position="166"/>
    </location>
    <ligand>
        <name>ATP</name>
        <dbReference type="ChEBI" id="CHEBI:30616"/>
    </ligand>
</feature>
<dbReference type="InterPro" id="IPR022926">
    <property type="entry name" value="NH(3)-dep_NAD(+)_synth"/>
</dbReference>
<feature type="binding site" evidence="8">
    <location>
        <position position="186"/>
    </location>
    <ligand>
        <name>deamido-NAD(+)</name>
        <dbReference type="ChEBI" id="CHEBI:58437"/>
        <note>ligand shared between two neighboring subunits</note>
    </ligand>
</feature>
<proteinExistence type="inferred from homology"/>
<dbReference type="NCBIfam" id="NF001979">
    <property type="entry name" value="PRK00768.1"/>
    <property type="match status" value="1"/>
</dbReference>
<comment type="caution">
    <text evidence="12">The sequence shown here is derived from an EMBL/GenBank/DDBJ whole genome shotgun (WGS) entry which is preliminary data.</text>
</comment>
<organism evidence="12 13">
    <name type="scientific">Enterovibrio gelatinilyticus</name>
    <dbReference type="NCBI Taxonomy" id="2899819"/>
    <lineage>
        <taxon>Bacteria</taxon>
        <taxon>Pseudomonadati</taxon>
        <taxon>Pseudomonadota</taxon>
        <taxon>Gammaproteobacteria</taxon>
        <taxon>Vibrionales</taxon>
        <taxon>Vibrionaceae</taxon>
        <taxon>Enterovibrio</taxon>
    </lineage>
</organism>
<evidence type="ECO:0000313" key="12">
    <source>
        <dbReference type="EMBL" id="MDD1792271.1"/>
    </source>
</evidence>
<dbReference type="InterPro" id="IPR014729">
    <property type="entry name" value="Rossmann-like_a/b/a_fold"/>
</dbReference>
<feature type="binding site" evidence="8">
    <location>
        <position position="217"/>
    </location>
    <ligand>
        <name>ATP</name>
        <dbReference type="ChEBI" id="CHEBI:30616"/>
    </ligand>
</feature>
<comment type="pathway">
    <text evidence="8">Cofactor biosynthesis; NAD(+) biosynthesis; NAD(+) from deamido-NAD(+) (ammonia route): step 1/1.</text>
</comment>
<dbReference type="Pfam" id="PF02540">
    <property type="entry name" value="NAD_synthase"/>
    <property type="match status" value="1"/>
</dbReference>
<evidence type="ECO:0000259" key="11">
    <source>
        <dbReference type="Pfam" id="PF02540"/>
    </source>
</evidence>
<comment type="subunit">
    <text evidence="8">Homodimer.</text>
</comment>